<accession>A0ABU7XC32</accession>
<dbReference type="EMBL" id="JAZHYN010000001">
    <property type="protein sequence ID" value="MEF3364949.1"/>
    <property type="molecule type" value="Genomic_DNA"/>
</dbReference>
<reference evidence="1 2" key="1">
    <citation type="submission" date="2024-02" db="EMBL/GenBank/DDBJ databases">
        <authorList>
            <person name="Grouzdev D."/>
        </authorList>
    </citation>
    <scope>NUCLEOTIDE SEQUENCE [LARGE SCALE GENOMIC DNA]</scope>
    <source>
        <strain evidence="1 2">9N</strain>
    </source>
</reference>
<evidence type="ECO:0008006" key="3">
    <source>
        <dbReference type="Google" id="ProtNLM"/>
    </source>
</evidence>
<sequence>MSRTWLESIAKVAKALMPPALWRTSRAFATAFVTPIRFSLLTGHWKSSLRQSACSASGAPIPWYTYPAINFLAQRAFDDKNVLEFGGGQSTRWWAARAKSVLTIEENEAWCESLRDTAAPNVTLRYIPVDHATRSIEDVRRVLAAFGIRRFDIIVIDGHLRRELVKLAFEVLAPRGAILLDNAEGYGFFEEIRDRDCGRVDFFGFAPGVSKRHCTSLVFVDGCFLLDAKTPIPAIEDIMG</sequence>
<evidence type="ECO:0000313" key="2">
    <source>
        <dbReference type="Proteomes" id="UP001350748"/>
    </source>
</evidence>
<dbReference type="SUPFAM" id="SSF53335">
    <property type="entry name" value="S-adenosyl-L-methionine-dependent methyltransferases"/>
    <property type="match status" value="1"/>
</dbReference>
<dbReference type="RefSeq" id="WP_332079829.1">
    <property type="nucleotide sequence ID" value="NZ_JAZHYN010000001.1"/>
</dbReference>
<dbReference type="Proteomes" id="UP001350748">
    <property type="component" value="Unassembled WGS sequence"/>
</dbReference>
<name>A0ABU7XC32_9HYPH</name>
<dbReference type="Gene3D" id="3.40.50.150">
    <property type="entry name" value="Vaccinia Virus protein VP39"/>
    <property type="match status" value="1"/>
</dbReference>
<dbReference type="InterPro" id="IPR029063">
    <property type="entry name" value="SAM-dependent_MTases_sf"/>
</dbReference>
<comment type="caution">
    <text evidence="1">The sequence shown here is derived from an EMBL/GenBank/DDBJ whole genome shotgun (WGS) entry which is preliminary data.</text>
</comment>
<evidence type="ECO:0000313" key="1">
    <source>
        <dbReference type="EMBL" id="MEF3364949.1"/>
    </source>
</evidence>
<proteinExistence type="predicted"/>
<protein>
    <recommendedName>
        <fullName evidence="3">FkbM family methyltransferase</fullName>
    </recommendedName>
</protein>
<keyword evidence="2" id="KW-1185">Reference proteome</keyword>
<gene>
    <name evidence="1" type="ORF">V3H18_00210</name>
</gene>
<organism evidence="1 2">
    <name type="scientific">Methylocystis borbori</name>
    <dbReference type="NCBI Taxonomy" id="3118750"/>
    <lineage>
        <taxon>Bacteria</taxon>
        <taxon>Pseudomonadati</taxon>
        <taxon>Pseudomonadota</taxon>
        <taxon>Alphaproteobacteria</taxon>
        <taxon>Hyphomicrobiales</taxon>
        <taxon>Methylocystaceae</taxon>
        <taxon>Methylocystis</taxon>
    </lineage>
</organism>